<gene>
    <name evidence="3" type="ORF">TAT_000367100</name>
    <name evidence="4" type="ORF">TAV_000367100</name>
</gene>
<organism evidence="3">
    <name type="scientific">Theileria annulata</name>
    <dbReference type="NCBI Taxonomy" id="5874"/>
    <lineage>
        <taxon>Eukaryota</taxon>
        <taxon>Sar</taxon>
        <taxon>Alveolata</taxon>
        <taxon>Apicomplexa</taxon>
        <taxon>Aconoidasida</taxon>
        <taxon>Piroplasmida</taxon>
        <taxon>Theileriidae</taxon>
        <taxon>Theileria</taxon>
    </lineage>
</organism>
<dbReference type="EMBL" id="UIVS01000004">
    <property type="protein sequence ID" value="SVP95510.1"/>
    <property type="molecule type" value="Genomic_DNA"/>
</dbReference>
<feature type="compositionally biased region" description="Basic and acidic residues" evidence="1">
    <location>
        <begin position="180"/>
        <end position="204"/>
    </location>
</feature>
<feature type="transmembrane region" description="Helical" evidence="2">
    <location>
        <begin position="864"/>
        <end position="887"/>
    </location>
</feature>
<feature type="transmembrane region" description="Helical" evidence="2">
    <location>
        <begin position="659"/>
        <end position="680"/>
    </location>
</feature>
<feature type="transmembrane region" description="Helical" evidence="2">
    <location>
        <begin position="625"/>
        <end position="647"/>
    </location>
</feature>
<feature type="region of interest" description="Disordered" evidence="1">
    <location>
        <begin position="180"/>
        <end position="208"/>
    </location>
</feature>
<accession>A0A3B0MXA8</accession>
<sequence length="1031" mass="115978">MADTNPTKNYEKDADDQSLQTVAYMFAGLAMMLNIRLSYSAAPYALLRFKLPENLFSVFVRTTSSALELWCIPSMLLGNIMEQFFINTQDEPSNHYLGFKHEASDLQDKAGTLKGTATTQSEIELASTYLTDLDNDNNAETKLEAKARDLAGKAKTLHEEAGKITDPPELNYHATRLKEAAKNDSKSGLHQKAEELEQAAKRPGDASGQANQVIQAFETVEKNYNKLMAEYKKILEKKEMTTKLSSEDKDKVTDVVKAYLDVKNTYYQMLITYRIKKKANTEIGDGIGDGMILHKAIELYSAANKLAEAPELKAPEGQQDQDPHKELKEQLRGLATKLKAAVGDTGLQQALSELKKAAEPNQAEQIVTNALDVITKYKKVEGAYEKVKERESDYTKLANDKYGPVKEAFNALEEKFSPLKKSIENVLKLRVQELANKSEDLSKKAGALDISDLREKATQLANAASESSTGLQQKALLLVAAINSDTKVTTQAIDVIQQFEEVTDKYKELAKLQKYKQLLKSALEKQGQTLSSEEENVKEVYEAYNDLNTLYNKILNFTKVKHYSEQLNNAATPSSVNARNAIKYFNSLVDSYDKLGDNKSIVQSQLENLKSVYSDAVYFYKKCVLAWPSIITNWLNFLTFVILLIIYVTGGDNGHVTGYYWIMAISGFVFGINMVLVYAVDYRYLAFYMAGENSFPMVTSLILYFATSIFGNRRKYNSDFLVVLIDISIAILIALVASVLWTVAFYKYKTPIGGGGTPDWPQIISPIAMVIVGMGLVYSIYPGIAPGMIVPFYLIDKIEMVLLIATAFPPIIIAFLRKYKPSWSPQTDFLLQNFKFKFGGWTEYRADKPDSGWPVKEGDSVHGWIWHFFDILIPLQISLAVIFIYSLHYRDSSIARSIINQPKMSTFLSIIFYMCHEILLALGFPGMVGNNGAGGAVLLPVQYVGALLMVFLAFYSIGYITEYKKHDPCSWPTEGMTKWNALCYWLKMASKITNKNFKQLFTTDSRRDLLIILFKCVNWVNRKSKLIAYIL</sequence>
<feature type="transmembrane region" description="Helical" evidence="2">
    <location>
        <begin position="907"/>
        <end position="928"/>
    </location>
</feature>
<feature type="transmembrane region" description="Helical" evidence="2">
    <location>
        <begin position="686"/>
        <end position="707"/>
    </location>
</feature>
<feature type="transmembrane region" description="Helical" evidence="2">
    <location>
        <begin position="940"/>
        <end position="960"/>
    </location>
</feature>
<proteinExistence type="predicted"/>
<evidence type="ECO:0000313" key="3">
    <source>
        <dbReference type="EMBL" id="SVP94847.1"/>
    </source>
</evidence>
<feature type="transmembrane region" description="Helical" evidence="2">
    <location>
        <begin position="719"/>
        <end position="743"/>
    </location>
</feature>
<dbReference type="AlphaFoldDB" id="A0A3B0MXA8"/>
<keyword evidence="2" id="KW-0472">Membrane</keyword>
<dbReference type="VEuPathDB" id="PiroplasmaDB:TA05970"/>
<keyword evidence="2" id="KW-1133">Transmembrane helix</keyword>
<protein>
    <submittedName>
        <fullName evidence="3">Theileria-specific sub-telomeric protein, putative</fullName>
    </submittedName>
</protein>
<feature type="transmembrane region" description="Helical" evidence="2">
    <location>
        <begin position="793"/>
        <end position="816"/>
    </location>
</feature>
<keyword evidence="2" id="KW-0812">Transmembrane</keyword>
<evidence type="ECO:0000256" key="2">
    <source>
        <dbReference type="SAM" id="Phobius"/>
    </source>
</evidence>
<dbReference type="EMBL" id="UIVT01000004">
    <property type="protein sequence ID" value="SVP94847.1"/>
    <property type="molecule type" value="Genomic_DNA"/>
</dbReference>
<evidence type="ECO:0000313" key="4">
    <source>
        <dbReference type="EMBL" id="SVP95510.1"/>
    </source>
</evidence>
<feature type="transmembrane region" description="Helical" evidence="2">
    <location>
        <begin position="763"/>
        <end position="781"/>
    </location>
</feature>
<name>A0A3B0MXA8_THEAN</name>
<reference evidence="3" key="1">
    <citation type="submission" date="2018-07" db="EMBL/GenBank/DDBJ databases">
        <authorList>
            <person name="Quirk P.G."/>
            <person name="Krulwich T.A."/>
        </authorList>
    </citation>
    <scope>NUCLEOTIDE SEQUENCE</scope>
    <source>
        <strain evidence="3">Anand</strain>
    </source>
</reference>
<evidence type="ECO:0000256" key="1">
    <source>
        <dbReference type="SAM" id="MobiDB-lite"/>
    </source>
</evidence>